<dbReference type="STRING" id="879305.HMPREF9290_0928"/>
<dbReference type="Pfam" id="PF02811">
    <property type="entry name" value="PHP"/>
    <property type="match status" value="1"/>
</dbReference>
<dbReference type="eggNOG" id="COG0613">
    <property type="taxonomic scope" value="Bacteria"/>
</dbReference>
<accession>F0GTK6</accession>
<dbReference type="InterPro" id="IPR052018">
    <property type="entry name" value="PHP_domain"/>
</dbReference>
<reference evidence="2 3" key="1">
    <citation type="submission" date="2011-01" db="EMBL/GenBank/DDBJ databases">
        <authorList>
            <person name="Durkin A.S."/>
            <person name="Madupu R."/>
            <person name="Torralba M."/>
            <person name="Gillis M."/>
            <person name="Methe B."/>
            <person name="Sutton G."/>
            <person name="Nelson K.E."/>
        </authorList>
    </citation>
    <scope>NUCLEOTIDE SEQUENCE [LARGE SCALE GENOMIC DNA]</scope>
    <source>
        <strain evidence="2 3">ACS-065-V-Col13</strain>
    </source>
</reference>
<dbReference type="EC" id="3.1.3.-" evidence="2"/>
<evidence type="ECO:0000313" key="3">
    <source>
        <dbReference type="Proteomes" id="UP000005286"/>
    </source>
</evidence>
<dbReference type="GO" id="GO:0004534">
    <property type="term" value="F:5'-3' RNA exonuclease activity"/>
    <property type="evidence" value="ECO:0007669"/>
    <property type="project" value="TreeGrafter"/>
</dbReference>
<protein>
    <submittedName>
        <fullName evidence="2">PHP domain protein</fullName>
        <ecNumber evidence="2">3.1.3.-</ecNumber>
    </submittedName>
</protein>
<organism evidence="2 3">
    <name type="scientific">Anaerococcus prevotii ACS-065-V-Col13</name>
    <dbReference type="NCBI Taxonomy" id="879305"/>
    <lineage>
        <taxon>Bacteria</taxon>
        <taxon>Bacillati</taxon>
        <taxon>Bacillota</taxon>
        <taxon>Tissierellia</taxon>
        <taxon>Tissierellales</taxon>
        <taxon>Peptoniphilaceae</taxon>
        <taxon>Anaerococcus</taxon>
    </lineage>
</organism>
<comment type="caution">
    <text evidence="2">The sequence shown here is derived from an EMBL/GenBank/DDBJ whole genome shotgun (WGS) entry which is preliminary data.</text>
</comment>
<name>F0GTK6_9FIRM</name>
<dbReference type="SMART" id="SM00481">
    <property type="entry name" value="POLIIIAc"/>
    <property type="match status" value="1"/>
</dbReference>
<dbReference type="EMBL" id="AEXM01000006">
    <property type="protein sequence ID" value="EGC82814.1"/>
    <property type="molecule type" value="Genomic_DNA"/>
</dbReference>
<dbReference type="InterPro" id="IPR004013">
    <property type="entry name" value="PHP_dom"/>
</dbReference>
<dbReference type="Gene3D" id="3.20.20.140">
    <property type="entry name" value="Metal-dependent hydrolases"/>
    <property type="match status" value="1"/>
</dbReference>
<dbReference type="CDD" id="cd07438">
    <property type="entry name" value="PHP_HisPPase_AMP"/>
    <property type="match status" value="1"/>
</dbReference>
<sequence length="278" mass="31897">MKKIYADLHSHTNHSDGLLEIEDVLKRAKDKGVEVLAITDHDTSNHFGEIKKKAGEIGIKTLKALEMSCYDYEVDKKVHIVALFLPEETPNIDNLCNDFLKRRDSNHRKLIKDLNKKGYDISYADCKKFSPYSIVFKSNIIQALKEKYPEKKEEITFSKIFGSMKDKKKNLEMGYIDVEEGIKAILADDAIPIIAHPCQYENYPEIEKYVGFGLKGIEISHSKMKEIDYKITKDIANKYDLLESGGTDFHDPDKHHFGEFGLSKDEFESLLEKANKTI</sequence>
<dbReference type="InterPro" id="IPR003141">
    <property type="entry name" value="Pol/His_phosphatase_N"/>
</dbReference>
<dbReference type="PANTHER" id="PTHR42924">
    <property type="entry name" value="EXONUCLEASE"/>
    <property type="match status" value="1"/>
</dbReference>
<dbReference type="Proteomes" id="UP000005286">
    <property type="component" value="Unassembled WGS sequence"/>
</dbReference>
<dbReference type="RefSeq" id="WP_004833931.1">
    <property type="nucleotide sequence ID" value="NZ_AEXM01000006.1"/>
</dbReference>
<dbReference type="PANTHER" id="PTHR42924:SF3">
    <property type="entry name" value="POLYMERASE_HISTIDINOL PHOSPHATASE N-TERMINAL DOMAIN-CONTAINING PROTEIN"/>
    <property type="match status" value="1"/>
</dbReference>
<evidence type="ECO:0000259" key="1">
    <source>
        <dbReference type="SMART" id="SM00481"/>
    </source>
</evidence>
<keyword evidence="3" id="KW-1185">Reference proteome</keyword>
<keyword evidence="2" id="KW-0378">Hydrolase</keyword>
<dbReference type="GO" id="GO:0035312">
    <property type="term" value="F:5'-3' DNA exonuclease activity"/>
    <property type="evidence" value="ECO:0007669"/>
    <property type="project" value="TreeGrafter"/>
</dbReference>
<dbReference type="SUPFAM" id="SSF89550">
    <property type="entry name" value="PHP domain-like"/>
    <property type="match status" value="1"/>
</dbReference>
<gene>
    <name evidence="2" type="ORF">HMPREF9290_0928</name>
</gene>
<evidence type="ECO:0000313" key="2">
    <source>
        <dbReference type="EMBL" id="EGC82814.1"/>
    </source>
</evidence>
<feature type="domain" description="Polymerase/histidinol phosphatase N-terminal" evidence="1">
    <location>
        <begin position="6"/>
        <end position="71"/>
    </location>
</feature>
<proteinExistence type="predicted"/>
<dbReference type="PATRIC" id="fig|879305.3.peg.151"/>
<dbReference type="Gene3D" id="1.10.150.650">
    <property type="match status" value="1"/>
</dbReference>
<dbReference type="AlphaFoldDB" id="F0GTK6"/>
<dbReference type="InterPro" id="IPR016195">
    <property type="entry name" value="Pol/histidinol_Pase-like"/>
</dbReference>